<keyword evidence="1" id="KW-1133">Transmembrane helix</keyword>
<accession>A0A1H3PWG3</accession>
<protein>
    <submittedName>
        <fullName evidence="2">Uncharacterized membrane protein</fullName>
    </submittedName>
</protein>
<keyword evidence="1" id="KW-0472">Membrane</keyword>
<keyword evidence="1" id="KW-0812">Transmembrane</keyword>
<dbReference type="Proteomes" id="UP000198914">
    <property type="component" value="Unassembled WGS sequence"/>
</dbReference>
<name>A0A1H3PWG3_9RHOB</name>
<proteinExistence type="predicted"/>
<evidence type="ECO:0000256" key="1">
    <source>
        <dbReference type="SAM" id="Phobius"/>
    </source>
</evidence>
<gene>
    <name evidence="2" type="ORF">SAMN05444004_105170</name>
</gene>
<feature type="transmembrane region" description="Helical" evidence="1">
    <location>
        <begin position="230"/>
        <end position="249"/>
    </location>
</feature>
<feature type="transmembrane region" description="Helical" evidence="1">
    <location>
        <begin position="60"/>
        <end position="83"/>
    </location>
</feature>
<dbReference type="STRING" id="1244108.SAMN05444004_105170"/>
<sequence>MPPTIAATDLPAPRRLALSDLRAALAAGWNDFRAAPLFGLFFAAVYVAAGMALIQLGAGLFTWTLTLSLGFPLLAPFLAVGLYEVSRRLQAGTPLDFGAVLGVVWHERTRQIPWAGAVMLIYFLFWSFVAHMLFALIMGPQALLGPPETLASYLNGPGVALVVIEVVFGAACAFLLFALTALSLPMLLEREVDFVTAMRFSLSTTLANLPVMVVWAALIAVLTLMAMVPWFLGLFVVLPVLGHASWHLYARAVA</sequence>
<feature type="transmembrane region" description="Helical" evidence="1">
    <location>
        <begin position="200"/>
        <end position="224"/>
    </location>
</feature>
<feature type="transmembrane region" description="Helical" evidence="1">
    <location>
        <begin position="114"/>
        <end position="138"/>
    </location>
</feature>
<feature type="transmembrane region" description="Helical" evidence="1">
    <location>
        <begin position="34"/>
        <end position="54"/>
    </location>
</feature>
<reference evidence="3" key="1">
    <citation type="submission" date="2016-10" db="EMBL/GenBank/DDBJ databases">
        <authorList>
            <person name="Varghese N."/>
            <person name="Submissions S."/>
        </authorList>
    </citation>
    <scope>NUCLEOTIDE SEQUENCE [LARGE SCALE GENOMIC DNA]</scope>
    <source>
        <strain evidence="3">DSM 100420</strain>
    </source>
</reference>
<dbReference type="Pfam" id="PF09955">
    <property type="entry name" value="DUF2189"/>
    <property type="match status" value="1"/>
</dbReference>
<feature type="transmembrane region" description="Helical" evidence="1">
    <location>
        <begin position="158"/>
        <end position="188"/>
    </location>
</feature>
<organism evidence="2 3">
    <name type="scientific">Jannaschia faecimaris</name>
    <dbReference type="NCBI Taxonomy" id="1244108"/>
    <lineage>
        <taxon>Bacteria</taxon>
        <taxon>Pseudomonadati</taxon>
        <taxon>Pseudomonadota</taxon>
        <taxon>Alphaproteobacteria</taxon>
        <taxon>Rhodobacterales</taxon>
        <taxon>Roseobacteraceae</taxon>
        <taxon>Jannaschia</taxon>
    </lineage>
</organism>
<keyword evidence="3" id="KW-1185">Reference proteome</keyword>
<dbReference type="AlphaFoldDB" id="A0A1H3PWG3"/>
<dbReference type="RefSeq" id="WP_092644690.1">
    <property type="nucleotide sequence ID" value="NZ_FNPX01000005.1"/>
</dbReference>
<dbReference type="EMBL" id="FNPX01000005">
    <property type="protein sequence ID" value="SDZ04749.1"/>
    <property type="molecule type" value="Genomic_DNA"/>
</dbReference>
<evidence type="ECO:0000313" key="2">
    <source>
        <dbReference type="EMBL" id="SDZ04749.1"/>
    </source>
</evidence>
<evidence type="ECO:0000313" key="3">
    <source>
        <dbReference type="Proteomes" id="UP000198914"/>
    </source>
</evidence>
<dbReference type="OrthoDB" id="9809543at2"/>
<dbReference type="InterPro" id="IPR018692">
    <property type="entry name" value="DUF2189"/>
</dbReference>